<accession>A0A1H6NN46</accession>
<evidence type="ECO:0000313" key="2">
    <source>
        <dbReference type="Proteomes" id="UP000182272"/>
    </source>
</evidence>
<reference evidence="1 2" key="1">
    <citation type="submission" date="2016-10" db="EMBL/GenBank/DDBJ databases">
        <authorList>
            <person name="de Groot N.N."/>
        </authorList>
    </citation>
    <scope>NUCLEOTIDE SEQUENCE [LARGE SCALE GENOMIC DNA]</scope>
    <source>
        <strain evidence="1 2">LMG 2158</strain>
    </source>
</reference>
<dbReference type="Proteomes" id="UP000182272">
    <property type="component" value="Chromosome I"/>
</dbReference>
<sequence length="173" mass="18285">MGLLITLGGIPIVLHAGAPDQSDNPLLGESVVRLSGGEGVKMTHWAKAAGSITGQGWMPPGLDGLDYSQPLELRLTLQESVVSEGRAVALTSRPRPDKDPWAMALVGMEWVETDCTVDVDGTGAAVATAGLVVGATRYMVAWLPVYNVFASKPPKNLSTGVGQFGWTINWEEI</sequence>
<protein>
    <submittedName>
        <fullName evidence="1">Uncharacterized protein</fullName>
    </submittedName>
</protein>
<organism evidence="1 2">
    <name type="scientific">Pseudomonas asplenii</name>
    <dbReference type="NCBI Taxonomy" id="53407"/>
    <lineage>
        <taxon>Bacteria</taxon>
        <taxon>Pseudomonadati</taxon>
        <taxon>Pseudomonadota</taxon>
        <taxon>Gammaproteobacteria</taxon>
        <taxon>Pseudomonadales</taxon>
        <taxon>Pseudomonadaceae</taxon>
        <taxon>Pseudomonas</taxon>
    </lineage>
</organism>
<name>A0A1H6NN46_9PSED</name>
<evidence type="ECO:0000313" key="1">
    <source>
        <dbReference type="EMBL" id="SEI17231.1"/>
    </source>
</evidence>
<dbReference type="RefSeq" id="WP_081354462.1">
    <property type="nucleotide sequence ID" value="NZ_LT629972.1"/>
</dbReference>
<dbReference type="AlphaFoldDB" id="A0A1H6NN46"/>
<dbReference type="EMBL" id="LT629972">
    <property type="protein sequence ID" value="SEI17231.1"/>
    <property type="molecule type" value="Genomic_DNA"/>
</dbReference>
<gene>
    <name evidence="1" type="ORF">SAMN05216581_3335</name>
</gene>
<dbReference type="OrthoDB" id="8526408at2"/>
<proteinExistence type="predicted"/>